<organism evidence="3 4">
    <name type="scientific">Aeromicrobium halocynthiae</name>
    <dbReference type="NCBI Taxonomy" id="560557"/>
    <lineage>
        <taxon>Bacteria</taxon>
        <taxon>Bacillati</taxon>
        <taxon>Actinomycetota</taxon>
        <taxon>Actinomycetes</taxon>
        <taxon>Propionibacteriales</taxon>
        <taxon>Nocardioidaceae</taxon>
        <taxon>Aeromicrobium</taxon>
    </lineage>
</organism>
<protein>
    <recommendedName>
        <fullName evidence="2">DUF1330 domain-containing protein</fullName>
    </recommendedName>
</protein>
<dbReference type="InterPro" id="IPR010753">
    <property type="entry name" value="DUF1330"/>
</dbReference>
<dbReference type="SUPFAM" id="SSF54909">
    <property type="entry name" value="Dimeric alpha+beta barrel"/>
    <property type="match status" value="1"/>
</dbReference>
<dbReference type="InterPro" id="IPR011008">
    <property type="entry name" value="Dimeric_a/b-barrel"/>
</dbReference>
<evidence type="ECO:0000313" key="4">
    <source>
        <dbReference type="Proteomes" id="UP001501480"/>
    </source>
</evidence>
<keyword evidence="4" id="KW-1185">Reference proteome</keyword>
<accession>A0ABN2VQV8</accession>
<dbReference type="PANTHER" id="PTHR40257:SF1">
    <property type="entry name" value="DUF1330 DOMAIN-CONTAINING PROTEIN"/>
    <property type="match status" value="1"/>
</dbReference>
<comment type="caution">
    <text evidence="3">The sequence shown here is derived from an EMBL/GenBank/DDBJ whole genome shotgun (WGS) entry which is preliminary data.</text>
</comment>
<feature type="region of interest" description="Disordered" evidence="1">
    <location>
        <begin position="1"/>
        <end position="46"/>
    </location>
</feature>
<evidence type="ECO:0000259" key="2">
    <source>
        <dbReference type="Pfam" id="PF07045"/>
    </source>
</evidence>
<reference evidence="3 4" key="1">
    <citation type="journal article" date="2019" name="Int. J. Syst. Evol. Microbiol.">
        <title>The Global Catalogue of Microorganisms (GCM) 10K type strain sequencing project: providing services to taxonomists for standard genome sequencing and annotation.</title>
        <authorList>
            <consortium name="The Broad Institute Genomics Platform"/>
            <consortium name="The Broad Institute Genome Sequencing Center for Infectious Disease"/>
            <person name="Wu L."/>
            <person name="Ma J."/>
        </authorList>
    </citation>
    <scope>NUCLEOTIDE SEQUENCE [LARGE SCALE GENOMIC DNA]</scope>
    <source>
        <strain evidence="3 4">JCM 15749</strain>
    </source>
</reference>
<dbReference type="PANTHER" id="PTHR40257">
    <property type="match status" value="1"/>
</dbReference>
<evidence type="ECO:0000313" key="3">
    <source>
        <dbReference type="EMBL" id="GAA2068840.1"/>
    </source>
</evidence>
<dbReference type="EMBL" id="BAAAPY010000001">
    <property type="protein sequence ID" value="GAA2068840.1"/>
    <property type="molecule type" value="Genomic_DNA"/>
</dbReference>
<name>A0ABN2VQV8_9ACTN</name>
<dbReference type="Gene3D" id="3.30.70.100">
    <property type="match status" value="1"/>
</dbReference>
<gene>
    <name evidence="3" type="ORF">GCM10009821_00970</name>
</gene>
<dbReference type="Proteomes" id="UP001501480">
    <property type="component" value="Unassembled WGS sequence"/>
</dbReference>
<feature type="domain" description="DUF1330" evidence="2">
    <location>
        <begin position="146"/>
        <end position="222"/>
    </location>
</feature>
<proteinExistence type="predicted"/>
<dbReference type="Pfam" id="PF07045">
    <property type="entry name" value="DUF1330"/>
    <property type="match status" value="1"/>
</dbReference>
<sequence>MGRGVRGDEAQHRPALSGDRQRERDASKQQQTGVQDGQRCDGSPARALAVGELGRLDGSGRHLRNLAAAGRAGPTFVPLPGGRPPRCACIGTTASPRCPAVPTPDRQDPRTMPVDPTGRDLQRYLEEDDGGPVVMVNLLRFRPDGRASYDRYAREIVPHLERVGGSVVYAGDSGTSLVPAEGSGWDAVLLVRYPSRQAFTAMVADEDYQRITHLRTEALEEAVLQATSPWRG</sequence>
<feature type="compositionally biased region" description="Basic and acidic residues" evidence="1">
    <location>
        <begin position="1"/>
        <end position="12"/>
    </location>
</feature>
<evidence type="ECO:0000256" key="1">
    <source>
        <dbReference type="SAM" id="MobiDB-lite"/>
    </source>
</evidence>